<dbReference type="InterPro" id="IPR000403">
    <property type="entry name" value="PI3/4_kinase_cat_dom"/>
</dbReference>
<organism evidence="13 14">
    <name type="scientific">Bodo saltans</name>
    <name type="common">Flagellated protozoan</name>
    <dbReference type="NCBI Taxonomy" id="75058"/>
    <lineage>
        <taxon>Eukaryota</taxon>
        <taxon>Discoba</taxon>
        <taxon>Euglenozoa</taxon>
        <taxon>Kinetoplastea</taxon>
        <taxon>Metakinetoplastina</taxon>
        <taxon>Eubodonida</taxon>
        <taxon>Bodonidae</taxon>
        <taxon>Bodo</taxon>
    </lineage>
</organism>
<name>A0A0S4J900_BODSA</name>
<keyword evidence="6 13" id="KW-0418">Kinase</keyword>
<dbReference type="Pfam" id="PF00454">
    <property type="entry name" value="PI3_PI4_kinase"/>
    <property type="match status" value="1"/>
</dbReference>
<feature type="domain" description="FATC" evidence="12">
    <location>
        <begin position="3429"/>
        <end position="3461"/>
    </location>
</feature>
<dbReference type="InterPro" id="IPR018936">
    <property type="entry name" value="PI3/4_kinase_CS"/>
</dbReference>
<dbReference type="SMART" id="SM00146">
    <property type="entry name" value="PI3Kc"/>
    <property type="match status" value="1"/>
</dbReference>
<dbReference type="InterPro" id="IPR003152">
    <property type="entry name" value="FATC_dom"/>
</dbReference>
<dbReference type="Proteomes" id="UP000051952">
    <property type="component" value="Unassembled WGS sequence"/>
</dbReference>
<evidence type="ECO:0000259" key="11">
    <source>
        <dbReference type="PROSITE" id="PS50290"/>
    </source>
</evidence>
<reference evidence="14" key="1">
    <citation type="submission" date="2015-09" db="EMBL/GenBank/DDBJ databases">
        <authorList>
            <consortium name="Pathogen Informatics"/>
        </authorList>
    </citation>
    <scope>NUCLEOTIDE SEQUENCE [LARGE SCALE GENOMIC DNA]</scope>
    <source>
        <strain evidence="14">Lake Konstanz</strain>
    </source>
</reference>
<dbReference type="EC" id="2.7.11.1" evidence="2"/>
<dbReference type="PROSITE" id="PS00916">
    <property type="entry name" value="PI3_4_KINASE_2"/>
    <property type="match status" value="1"/>
</dbReference>
<dbReference type="InterPro" id="IPR044107">
    <property type="entry name" value="PIKKc_ATM"/>
</dbReference>
<feature type="coiled-coil region" evidence="9">
    <location>
        <begin position="2785"/>
        <end position="2849"/>
    </location>
</feature>
<dbReference type="SMART" id="SM01343">
    <property type="entry name" value="FATC"/>
    <property type="match status" value="1"/>
</dbReference>
<dbReference type="OMA" id="RSENWES"/>
<dbReference type="SUPFAM" id="SSF56112">
    <property type="entry name" value="Protein kinase-like (PK-like)"/>
    <property type="match status" value="1"/>
</dbReference>
<protein>
    <recommendedName>
        <fullName evidence="2">non-specific serine/threonine protein kinase</fullName>
        <ecNumber evidence="2">2.7.11.1</ecNumber>
    </recommendedName>
</protein>
<dbReference type="Gene3D" id="1.10.1070.11">
    <property type="entry name" value="Phosphatidylinositol 3-/4-kinase, catalytic domain"/>
    <property type="match status" value="1"/>
</dbReference>
<evidence type="ECO:0000313" key="14">
    <source>
        <dbReference type="Proteomes" id="UP000051952"/>
    </source>
</evidence>
<evidence type="ECO:0000256" key="7">
    <source>
        <dbReference type="ARBA" id="ARBA00022840"/>
    </source>
</evidence>
<evidence type="ECO:0000256" key="10">
    <source>
        <dbReference type="SAM" id="MobiDB-lite"/>
    </source>
</evidence>
<evidence type="ECO:0000256" key="8">
    <source>
        <dbReference type="ARBA" id="ARBA00023242"/>
    </source>
</evidence>
<evidence type="ECO:0000256" key="9">
    <source>
        <dbReference type="SAM" id="Coils"/>
    </source>
</evidence>
<sequence>MPPPPPVPGSTSSVSGDAHLRRSIPETSLQDNLSAIVQDLQSTSSKDKKKCMDTLNQFLTEVVERGVCPMEALGQHVCCNLMGLTIEHFVTPQLMKRTNNSSTARTDITKPFAQLLEHIHHHIPSSFKQQPLLYKQGKPLHTLVKHIAEVLEGATTGLVCGHDYSVIIQMLLNVEGYRNSITRRAVLELMTRLMDLIQSAIDERRSVVSGGAVSAASRGVALSEAALEQIATALAALADCPHLASNMQDPSDRVKRMISIALSLHENVAVSSSLKVEMQLVTAIRRSVAASQYDFRTSCASQRIKLLRALLSAWHLASRRDGWKLETVQFATLQLSLVFSDLIHHMNHNEVDQRVSSSERAVTFEATMFDGDVCPASLVSAVEELHVVILPAVLSILSATKCEFSIVNSRELSHAPCSPLQTLFDFASLVLGLAHRTYRWFRPQVTPVPEGGGGGHDEDGRPAQKKRRSDGAPLDDVLAHLKSLSSDPSAATFRRDVCCVWLHTLACPFASVCLTEADVTRLVEGLIPFGQLGACVEQPLLAALSVTAPRAALENQHRLFQWAVTKYIPCTGVDVDDGTPLPLAYDLMSRLLSYAIAKKILQQQQHRKDEDQAVAAGAAPWFEPYLLTAVQCRSYHVSHALATNPQLDGWISVVRFRVRMAQVALIAAHLDTSTTTSKHDDLPAPLHYTSVLRFVVTLMAHLRTSSSQALDASSALMHDITSMNELRILSRLRSQGSGSILSEERMQHCIRGTLERLQRERRDWTGFMPFAVTEACLPDGLLSSDPFSGGLVSASAPTAKNFVGLDDIATRDTVRLLSVAALDAASSIAQRDAANSIKPQTRINIPQTDTAKRSFASVRGVPSLVTCCFQIVEVLLQLRSYGYWACPEGDVDGSKIANLPRLHHGGDTASVLQHITPASAILLSIQQLLEVAAANFAKSSALLSELRPEDIAAFHRMMQRCGADLFSVDVGMWEPSQRILSSLGLIGRKLLECVQAYGSACGASAATNHPSRLAGRTNSDGGVVANSVPFDEEGVRDQVLMLREVCDALRTFYIVTRTTDICLSATDPLISIQNAVSVIMPVLQAPSLQLIDSVGVVGAGVSGNLLATGGSAASQQHQHLRGGSAAASNASLMSLMKPPMGALIVLEVIEPLLSILIALASEEAHLTVMEVAKVLFERHPHSHIHDVLEILASLGDTTRCPGWTHAIRNVVGAFCHKVIATLREQDRDTGVVVASLPPLHLSVQVAMVRCIAQVLSRCEASQAERLAKLFFEFSGVNSTFALRLATARWIAVPFATFTRVGSVLQELQYNSQQTVLAKERATCATALLALCNASAAAPQLQPDVVSFMLEFYATRDFLHKPLILQAIQRLATEEKHRLLLVADWEGAEDANVPSPSTLADDEGSLPMAKKKIVPLFAQLTRQHALRLLYDWMWRLGHPLEAFPVICFGYDTLQALAGDAVGLMLPIALLHLQGSEANRVPSHNTSVSTIFGMFSPSGDTSGLLRQQFSETVSLLLLFREAKASAPCTRAHQDLAEAAAFALEWVAVQLGRELFQDLCRKNAEAIVILLLQRVGKGSGAGLMLQASGSIGHGSSSSSTIALPSLSFAVATKALAHLCSTLGYGSIRQFFQTYHGDRAYQMLWYMYFDYCAAPSPTSRCDILLVLEQVLSGWLPDTVLFPHVLEASLMILCNMLSSSHHRGGDDSAAAASSSSSGQASAIASIPSPGARQLICNVLKSVWVRLRGSAPHRDLLRPHAPLVSSTLLSLKHQFVEIGRLWTDLCAEDATLRQGDWAHQQVHFQQSLSQNQLRIDDEEAVEQQPKGNSDRASATPEACDAFLRVLEDIKVLSGTPTATFYNDLADALERQAHVFVMITQRDPLRASVASQVTAQHLLRVASHPGDLNLVDVRIAALGALRALYSALLVARKHLSTSSKDRIRPGTPAQLLLEPSLLLRSGQHDTTSFSVNQALLDGTPHDVILDEYYVQLFVHLRSLCQHHNPLLSIEAAAALRRLMTSTHELMSRAKKAAELKDLDRKGEGVSIKALLEPFHREGANSSNPSLLLLSRAYIWGANYGALSKVTAGFTTTSSSSGGDLQGGTLGREASALDESSKARLPAAQGGVLSDPSLWVLLPQHPQRFLCKFATSFIEHYQLHIKFDFVAALLPVVQLHFHTAAKMIPLLFLHALMLNENETQRRARRAWSELIRKHVFEQAAVVPFVARVFFKALDTARCAITSVIKTNGLRTKATKAHDQHAKVKTAAGMISTVDSVTELWWLSDITAVELAKAAEDCNLWDACVFYLELSCESLLKKSGGRSSLNSSGTLTAVVPRRQVDSNRPVTREAAKLAEAAATVEAHRTIIMNMCMHVGRALGDVDWLDGCSRNIVLNDDHNLVRLQAHGNWLDVLRQSDHHFLTETSTEQLPFMTQSLIHVGCPSTASAFIMSSTIKASSDGRRDTPAMRAALAEAAWRSAQWDTTEVVSRLLQGESTMTLHEAIFSALRACRSKDILSFRIALRSGKAAVLSSLLGGGFHAVKDAIALSDVFHQMTRFAEASHLLGGAVVPVPGGMHSGDGGGKLDVSEALTLDETLSFDRIDLFDSVRLAMCQLPSSTGVDYHKWSQWLVPAVNRALESGAVAAAGRKLDTFYLAVQRSAPESVKRIAALPSLVHCRAKLLVQQGEPSLAIRILQDVVEKAHKAAGKEGGHRAKLSPDIIRSMITWAHDAQLVPTTSLIREEGFHEIVSVQESGGRSSFAMAQLCDQVLSELQSRWDSAEAQRIRRSLADSTQLRNDLKVQLDEVIRRVEALKIAPASAKQQQDLVREQEVSKVLRMRIENIRKEMEHYTSQNAKIIQDWSVYRNTSIFHYAKALNELGIGAREGGGGGGTTQSGPSMTLGETQCLRVQAIFRIAALWLAPPASADVVASEQDASSISLIPTECFLPLYTQLAARASSATGTQQSKLLMDTLVKVATDFPYHTLWPLMALANGHRWSPLEQATHTTDTDKIEAARGVLSAMKKQSPTALAPIVKSVERLADAYLELAFEAVPPKQITIAIKPQLKLVRHVTEFQRLPVPTVTLPVDPTIAGRGYKLDSDVPTVFEFRAHYETAGGINLPKILSCVSSTGTVEKQLLKSNDDMRQDAIIEQFFGVVNTLLTAKRPHQQQQRGQSVVVRRYQVVPLAPSSGVLQWVPHTMPLGQYLIDARDGGEFGAHARYFPNDQSFGDCRAQLDSKALSKMEQRLPAYQSITTKFTPAMHYFFVEQFASAEVWLERKRAYSTSVACASVVGHLVGLGDRHLSNILLDKRTAEVVLIDLGIAFDQGKLLRLPETVPFRLTRDMVDGLGMHGVEGAFRNTCEATLKITREHRDLLSTVLDAFIHDPLAKWAVDTNNNGTVANQQQIGTNTIRPVKAKQSTADADRALARVREKLQGYEGGEVFSVQGQAQRLIQMATSEENLAAMYEGWAAWV</sequence>
<feature type="domain" description="PI3K/PI4K catalytic" evidence="11">
    <location>
        <begin position="3096"/>
        <end position="3419"/>
    </location>
</feature>
<dbReference type="InterPro" id="IPR036940">
    <property type="entry name" value="PI3/4_kinase_cat_sf"/>
</dbReference>
<keyword evidence="14" id="KW-1185">Reference proteome</keyword>
<dbReference type="GO" id="GO:0004674">
    <property type="term" value="F:protein serine/threonine kinase activity"/>
    <property type="evidence" value="ECO:0007669"/>
    <property type="project" value="UniProtKB-EC"/>
</dbReference>
<dbReference type="PANTHER" id="PTHR37079">
    <property type="entry name" value="SERINE/THREONINE-PROTEIN KINASE ATM"/>
    <property type="match status" value="1"/>
</dbReference>
<keyword evidence="4" id="KW-0547">Nucleotide-binding</keyword>
<dbReference type="VEuPathDB" id="TriTrypDB:BSAL_94370"/>
<evidence type="ECO:0000256" key="3">
    <source>
        <dbReference type="ARBA" id="ARBA00022679"/>
    </source>
</evidence>
<feature type="region of interest" description="Disordered" evidence="10">
    <location>
        <begin position="1"/>
        <end position="25"/>
    </location>
</feature>
<evidence type="ECO:0000313" key="13">
    <source>
        <dbReference type="EMBL" id="CUG86712.1"/>
    </source>
</evidence>
<dbReference type="Pfam" id="PF02260">
    <property type="entry name" value="FATC"/>
    <property type="match status" value="1"/>
</dbReference>
<dbReference type="PROSITE" id="PS50290">
    <property type="entry name" value="PI3_4_KINASE_3"/>
    <property type="match status" value="1"/>
</dbReference>
<dbReference type="GO" id="GO:0005634">
    <property type="term" value="C:nucleus"/>
    <property type="evidence" value="ECO:0007669"/>
    <property type="project" value="UniProtKB-SubCell"/>
</dbReference>
<dbReference type="PROSITE" id="PS00915">
    <property type="entry name" value="PI3_4_KINASE_1"/>
    <property type="match status" value="1"/>
</dbReference>
<evidence type="ECO:0000259" key="12">
    <source>
        <dbReference type="PROSITE" id="PS51190"/>
    </source>
</evidence>
<proteinExistence type="predicted"/>
<dbReference type="EMBL" id="CYKH01001375">
    <property type="protein sequence ID" value="CUG86712.1"/>
    <property type="molecule type" value="Genomic_DNA"/>
</dbReference>
<dbReference type="Gene3D" id="3.30.1010.10">
    <property type="entry name" value="Phosphatidylinositol 3-kinase Catalytic Subunit, Chain A, domain 4"/>
    <property type="match status" value="1"/>
</dbReference>
<dbReference type="PANTHER" id="PTHR37079:SF4">
    <property type="entry name" value="SERINE_THREONINE-PROTEIN KINASE ATM"/>
    <property type="match status" value="1"/>
</dbReference>
<dbReference type="OrthoDB" id="381190at2759"/>
<accession>A0A0S4J900</accession>
<evidence type="ECO:0000256" key="1">
    <source>
        <dbReference type="ARBA" id="ARBA00004123"/>
    </source>
</evidence>
<dbReference type="GO" id="GO:0005524">
    <property type="term" value="F:ATP binding"/>
    <property type="evidence" value="ECO:0007669"/>
    <property type="project" value="UniProtKB-KW"/>
</dbReference>
<dbReference type="InterPro" id="IPR038980">
    <property type="entry name" value="ATM_plant"/>
</dbReference>
<evidence type="ECO:0000256" key="6">
    <source>
        <dbReference type="ARBA" id="ARBA00022777"/>
    </source>
</evidence>
<dbReference type="InterPro" id="IPR011009">
    <property type="entry name" value="Kinase-like_dom_sf"/>
</dbReference>
<gene>
    <name evidence="13" type="ORF">BSAL_94370</name>
</gene>
<keyword evidence="9" id="KW-0175">Coiled coil</keyword>
<keyword evidence="5" id="KW-0227">DNA damage</keyword>
<keyword evidence="8" id="KW-0539">Nucleus</keyword>
<feature type="region of interest" description="Disordered" evidence="10">
    <location>
        <begin position="445"/>
        <end position="470"/>
    </location>
</feature>
<keyword evidence="7" id="KW-0067">ATP-binding</keyword>
<evidence type="ECO:0000256" key="5">
    <source>
        <dbReference type="ARBA" id="ARBA00022763"/>
    </source>
</evidence>
<evidence type="ECO:0000256" key="2">
    <source>
        <dbReference type="ARBA" id="ARBA00012513"/>
    </source>
</evidence>
<evidence type="ECO:0000256" key="4">
    <source>
        <dbReference type="ARBA" id="ARBA00022741"/>
    </source>
</evidence>
<dbReference type="PROSITE" id="PS51190">
    <property type="entry name" value="FATC"/>
    <property type="match status" value="1"/>
</dbReference>
<comment type="subcellular location">
    <subcellularLocation>
        <location evidence="1">Nucleus</location>
    </subcellularLocation>
</comment>
<keyword evidence="3" id="KW-0808">Transferase</keyword>
<dbReference type="CDD" id="cd05171">
    <property type="entry name" value="PIKKc_ATM"/>
    <property type="match status" value="1"/>
</dbReference>
<dbReference type="GO" id="GO:0006281">
    <property type="term" value="P:DNA repair"/>
    <property type="evidence" value="ECO:0007669"/>
    <property type="project" value="InterPro"/>
</dbReference>